<protein>
    <submittedName>
        <fullName evidence="1">Transposase</fullName>
    </submittedName>
</protein>
<dbReference type="InterPro" id="IPR047654">
    <property type="entry name" value="IS1634_transpos"/>
</dbReference>
<proteinExistence type="predicted"/>
<dbReference type="InterPro" id="IPR012337">
    <property type="entry name" value="RNaseH-like_sf"/>
</dbReference>
<accession>A0A2T3G4D1</accession>
<reference evidence="1 2" key="1">
    <citation type="journal article" date="2019" name="Int. J. Syst. Evol. Microbiol.">
        <title>Faecalibacillus intestinalis gen. nov., sp. nov. and Faecalibacillus faecis sp. nov., isolated from human faeces.</title>
        <authorList>
            <person name="Seo B."/>
            <person name="Jeon K."/>
            <person name="Baek I."/>
            <person name="Lee Y.M."/>
            <person name="Baek K."/>
            <person name="Ko G."/>
        </authorList>
    </citation>
    <scope>NUCLEOTIDE SEQUENCE [LARGE SCALE GENOMIC DNA]</scope>
    <source>
        <strain evidence="1 2">SNUG30099</strain>
    </source>
</reference>
<dbReference type="Proteomes" id="UP000240974">
    <property type="component" value="Unassembled WGS sequence"/>
</dbReference>
<comment type="caution">
    <text evidence="1">The sequence shown here is derived from an EMBL/GenBank/DDBJ whole genome shotgun (WGS) entry which is preliminary data.</text>
</comment>
<dbReference type="RefSeq" id="WP_107029543.1">
    <property type="nucleotide sequence ID" value="NZ_JAQEDG010000001.1"/>
</dbReference>
<evidence type="ECO:0000313" key="2">
    <source>
        <dbReference type="Proteomes" id="UP000240974"/>
    </source>
</evidence>
<organism evidence="1 2">
    <name type="scientific">Faecalibacillus intestinalis</name>
    <dbReference type="NCBI Taxonomy" id="1982626"/>
    <lineage>
        <taxon>Bacteria</taxon>
        <taxon>Bacillati</taxon>
        <taxon>Bacillota</taxon>
        <taxon>Erysipelotrichia</taxon>
        <taxon>Erysipelotrichales</taxon>
        <taxon>Coprobacillaceae</taxon>
        <taxon>Faecalibacillus</taxon>
    </lineage>
</organism>
<dbReference type="PANTHER" id="PTHR34614">
    <property type="match status" value="1"/>
</dbReference>
<evidence type="ECO:0000313" key="1">
    <source>
        <dbReference type="EMBL" id="PST42362.1"/>
    </source>
</evidence>
<sequence>MEIIVLDNPNAEKKMEKEVQKKTEKLISDISPEKYLVYFPLANILNNLDVEQHFGFLQSNRNFQFNVFDIFSSLVFARAVAPCSKYKTFHDVLPSLFKEMNYSYDQLLDAVEFVGSEYEKLVEIFTVATKENYGTDTSHSFFDCTNFFFEIDKENDFQRRGPSKENKNDSIVGMGLLLDANIIPIGKKMYPGNESEKPILRNIIQDMKNQNNISGRTIQIADKGLNCARNIIQAVNNSDGYIFSKSVKQLSEKEKVWVLLNNDYKDVKDEYGNTVYRYKSCIEDFDYSYKDDDGKIVKKTIREKRVCTYNPKLARKKLMEIDKMVEKARNLKTYSAKKSEYGESGKYITITSNDGDHPIVTLNEEAIKKDRDLAGYNMLVTSEIKMKDVEIYDAYHNLWRIEESFRVMKSELDARPVYLQKENSIKGHFLICYVTILLTRILQFKVLDNKYSTSKICEFYRNFRLVKVNDKKYINITRASEFITELGKKLNQPLTNYYLADRQIKMMHAR</sequence>
<dbReference type="PANTHER" id="PTHR34614:SF2">
    <property type="entry name" value="TRANSPOSASE IS4-LIKE DOMAIN-CONTAINING PROTEIN"/>
    <property type="match status" value="1"/>
</dbReference>
<gene>
    <name evidence="1" type="ORF">C7U54_05260</name>
</gene>
<keyword evidence="2" id="KW-1185">Reference proteome</keyword>
<dbReference type="SUPFAM" id="SSF53098">
    <property type="entry name" value="Ribonuclease H-like"/>
    <property type="match status" value="1"/>
</dbReference>
<name>A0A2T3G4D1_9FIRM</name>
<dbReference type="AlphaFoldDB" id="A0A2T3G4D1"/>
<dbReference type="NCBIfam" id="NF033559">
    <property type="entry name" value="transpos_IS1634"/>
    <property type="match status" value="1"/>
</dbReference>
<dbReference type="EMBL" id="PYLQ01000005">
    <property type="protein sequence ID" value="PST42362.1"/>
    <property type="molecule type" value="Genomic_DNA"/>
</dbReference>